<dbReference type="GO" id="GO:0031902">
    <property type="term" value="C:late endosome membrane"/>
    <property type="evidence" value="ECO:0007669"/>
    <property type="project" value="UniProtKB-SubCell"/>
</dbReference>
<evidence type="ECO:0000256" key="1">
    <source>
        <dbReference type="ARBA" id="ARBA00004414"/>
    </source>
</evidence>
<dbReference type="PANTHER" id="PTHR23292:SF14">
    <property type="entry name" value="FI16615P1-RELATED"/>
    <property type="match status" value="1"/>
</dbReference>
<comment type="subcellular location">
    <subcellularLocation>
        <location evidence="2">Endosome membrane</location>
        <topology evidence="2">Peripheral membrane protein</topology>
    </subcellularLocation>
    <subcellularLocation>
        <location evidence="1">Late endosome membrane</location>
    </subcellularLocation>
    <subcellularLocation>
        <location evidence="3">Lysosome membrane</location>
        <topology evidence="3">Peripheral membrane protein</topology>
        <orientation evidence="3">Cytoplasmic side</orientation>
    </subcellularLocation>
</comment>
<dbReference type="SMART" id="SM00714">
    <property type="entry name" value="LITAF"/>
    <property type="match status" value="1"/>
</dbReference>
<dbReference type="InterPro" id="IPR037519">
    <property type="entry name" value="LITAF_fam"/>
</dbReference>
<evidence type="ECO:0000256" key="7">
    <source>
        <dbReference type="ARBA" id="ARBA00023136"/>
    </source>
</evidence>
<evidence type="ECO:0000313" key="10">
    <source>
        <dbReference type="EMBL" id="KAK0180177.1"/>
    </source>
</evidence>
<organism evidence="10 11">
    <name type="scientific">Microctonus hyperodae</name>
    <name type="common">Parasitoid wasp</name>
    <dbReference type="NCBI Taxonomy" id="165561"/>
    <lineage>
        <taxon>Eukaryota</taxon>
        <taxon>Metazoa</taxon>
        <taxon>Ecdysozoa</taxon>
        <taxon>Arthropoda</taxon>
        <taxon>Hexapoda</taxon>
        <taxon>Insecta</taxon>
        <taxon>Pterygota</taxon>
        <taxon>Neoptera</taxon>
        <taxon>Endopterygota</taxon>
        <taxon>Hymenoptera</taxon>
        <taxon>Apocrita</taxon>
        <taxon>Ichneumonoidea</taxon>
        <taxon>Braconidae</taxon>
        <taxon>Euphorinae</taxon>
        <taxon>Microctonus</taxon>
    </lineage>
</organism>
<feature type="compositionally biased region" description="Pro residues" evidence="8">
    <location>
        <begin position="18"/>
        <end position="27"/>
    </location>
</feature>
<keyword evidence="7" id="KW-0472">Membrane</keyword>
<name>A0AA39L090_MICHY</name>
<evidence type="ECO:0000256" key="5">
    <source>
        <dbReference type="ARBA" id="ARBA00022723"/>
    </source>
</evidence>
<evidence type="ECO:0000256" key="8">
    <source>
        <dbReference type="SAM" id="MobiDB-lite"/>
    </source>
</evidence>
<dbReference type="PANTHER" id="PTHR23292">
    <property type="entry name" value="LIPOPOLYSACCHARIDE-INDUCED TUMOR NECROSIS FACTOR-ALPHA FACTOR"/>
    <property type="match status" value="1"/>
</dbReference>
<protein>
    <recommendedName>
        <fullName evidence="9">LITAF domain-containing protein</fullName>
    </recommendedName>
</protein>
<dbReference type="PROSITE" id="PS51837">
    <property type="entry name" value="LITAF"/>
    <property type="match status" value="1"/>
</dbReference>
<sequence length="197" mass="21514">MEKSQAAMSSSTVDSRPTAPPPSPTALPPTYEEAIAQSMAMTNPSLNAPPYPTVDTRLSITTPYAQPTVHIPQINRNDGPICHEPQPPFNSLPPSYPITTEARATRQGGTYVLGHTPVKMQCPSCLTDIKTSTVSDHQPMAHICCLILCILGCCLCSCLPYCMSAFMTVHHFCPRCKVYIGTWKGFDASRRFISVRV</sequence>
<dbReference type="GO" id="GO:0005765">
    <property type="term" value="C:lysosomal membrane"/>
    <property type="evidence" value="ECO:0007669"/>
    <property type="project" value="UniProtKB-SubCell"/>
</dbReference>
<evidence type="ECO:0000256" key="2">
    <source>
        <dbReference type="ARBA" id="ARBA00004481"/>
    </source>
</evidence>
<feature type="compositionally biased region" description="Polar residues" evidence="8">
    <location>
        <begin position="1"/>
        <end position="15"/>
    </location>
</feature>
<dbReference type="EMBL" id="JAQQBR010000003">
    <property type="protein sequence ID" value="KAK0180177.1"/>
    <property type="molecule type" value="Genomic_DNA"/>
</dbReference>
<accession>A0AA39L090</accession>
<evidence type="ECO:0000256" key="4">
    <source>
        <dbReference type="ARBA" id="ARBA00005975"/>
    </source>
</evidence>
<gene>
    <name evidence="10" type="ORF">PV327_005846</name>
</gene>
<proteinExistence type="inferred from homology"/>
<dbReference type="Proteomes" id="UP001168972">
    <property type="component" value="Unassembled WGS sequence"/>
</dbReference>
<keyword evidence="5" id="KW-0479">Metal-binding</keyword>
<dbReference type="InterPro" id="IPR006629">
    <property type="entry name" value="LITAF"/>
</dbReference>
<dbReference type="GO" id="GO:0008270">
    <property type="term" value="F:zinc ion binding"/>
    <property type="evidence" value="ECO:0007669"/>
    <property type="project" value="TreeGrafter"/>
</dbReference>
<evidence type="ECO:0000313" key="11">
    <source>
        <dbReference type="Proteomes" id="UP001168972"/>
    </source>
</evidence>
<feature type="region of interest" description="Disordered" evidence="8">
    <location>
        <begin position="1"/>
        <end position="29"/>
    </location>
</feature>
<evidence type="ECO:0000256" key="6">
    <source>
        <dbReference type="ARBA" id="ARBA00022833"/>
    </source>
</evidence>
<evidence type="ECO:0000259" key="9">
    <source>
        <dbReference type="PROSITE" id="PS51837"/>
    </source>
</evidence>
<dbReference type="AlphaFoldDB" id="A0AA39L090"/>
<reference evidence="10" key="2">
    <citation type="submission" date="2023-03" db="EMBL/GenBank/DDBJ databases">
        <authorList>
            <person name="Inwood S.N."/>
            <person name="Skelly J.G."/>
            <person name="Guhlin J."/>
            <person name="Harrop T.W.R."/>
            <person name="Goldson S.G."/>
            <person name="Dearden P.K."/>
        </authorList>
    </citation>
    <scope>NUCLEOTIDE SEQUENCE</scope>
    <source>
        <strain evidence="10">Lincoln</strain>
        <tissue evidence="10">Whole body</tissue>
    </source>
</reference>
<dbReference type="Pfam" id="PF10601">
    <property type="entry name" value="zf-LITAF-like"/>
    <property type="match status" value="1"/>
</dbReference>
<comment type="caution">
    <text evidence="10">The sequence shown here is derived from an EMBL/GenBank/DDBJ whole genome shotgun (WGS) entry which is preliminary data.</text>
</comment>
<keyword evidence="11" id="KW-1185">Reference proteome</keyword>
<reference evidence="10" key="1">
    <citation type="journal article" date="2023" name="bioRxiv">
        <title>Scaffold-level genome assemblies of two parasitoid biocontrol wasps reveal the parthenogenesis mechanism and an associated novel virus.</title>
        <authorList>
            <person name="Inwood S."/>
            <person name="Skelly J."/>
            <person name="Guhlin J."/>
            <person name="Harrop T."/>
            <person name="Goldson S."/>
            <person name="Dearden P."/>
        </authorList>
    </citation>
    <scope>NUCLEOTIDE SEQUENCE</scope>
    <source>
        <strain evidence="10">Lincoln</strain>
        <tissue evidence="10">Whole body</tissue>
    </source>
</reference>
<comment type="similarity">
    <text evidence="4">Belongs to the CDIP1/LITAF family.</text>
</comment>
<feature type="domain" description="LITAF" evidence="9">
    <location>
        <begin position="99"/>
        <end position="185"/>
    </location>
</feature>
<evidence type="ECO:0000256" key="3">
    <source>
        <dbReference type="ARBA" id="ARBA00004630"/>
    </source>
</evidence>
<keyword evidence="6" id="KW-0862">Zinc</keyword>